<feature type="domain" description="HTH tetR-type" evidence="5">
    <location>
        <begin position="17"/>
        <end position="77"/>
    </location>
</feature>
<gene>
    <name evidence="6" type="ORF">GGQ61_001751</name>
</gene>
<dbReference type="PANTHER" id="PTHR30055">
    <property type="entry name" value="HTH-TYPE TRANSCRIPTIONAL REGULATOR RUTR"/>
    <property type="match status" value="1"/>
</dbReference>
<evidence type="ECO:0000256" key="4">
    <source>
        <dbReference type="PROSITE-ProRule" id="PRU00335"/>
    </source>
</evidence>
<dbReference type="SUPFAM" id="SSF46689">
    <property type="entry name" value="Homeodomain-like"/>
    <property type="match status" value="1"/>
</dbReference>
<dbReference type="EMBL" id="JACIDK010000002">
    <property type="protein sequence ID" value="MBB3891034.1"/>
    <property type="molecule type" value="Genomic_DNA"/>
</dbReference>
<dbReference type="InterPro" id="IPR050109">
    <property type="entry name" value="HTH-type_TetR-like_transc_reg"/>
</dbReference>
<evidence type="ECO:0000256" key="2">
    <source>
        <dbReference type="ARBA" id="ARBA00023125"/>
    </source>
</evidence>
<name>A0A839ZY88_9CAUL</name>
<sequence>MSEVAYLPAGKRELTKVANRQAILDAARKVFGDLGYETATVRDIIRGTGLAAGTFYNYFKSKDEVYLALASEGARQFAPLLKAHRAQSSGWEEFLNAAIEAYFLFLADAHKSWLSQRPPGETQPHVHGETPEMAAVFNEVREAIVEEMANGGAPVTDPDYLAAACIAVARDVGEKMLARRPIDTKGATAFAVAMIQGGLKGLQQAED</sequence>
<keyword evidence="7" id="KW-1185">Reference proteome</keyword>
<protein>
    <submittedName>
        <fullName evidence="6">AcrR family transcriptional regulator</fullName>
    </submittedName>
</protein>
<proteinExistence type="predicted"/>
<dbReference type="RefSeq" id="WP_183771579.1">
    <property type="nucleotide sequence ID" value="NZ_JACIDK010000002.1"/>
</dbReference>
<dbReference type="GO" id="GO:0000976">
    <property type="term" value="F:transcription cis-regulatory region binding"/>
    <property type="evidence" value="ECO:0007669"/>
    <property type="project" value="TreeGrafter"/>
</dbReference>
<dbReference type="PRINTS" id="PR00455">
    <property type="entry name" value="HTHTETR"/>
</dbReference>
<evidence type="ECO:0000313" key="6">
    <source>
        <dbReference type="EMBL" id="MBB3891034.1"/>
    </source>
</evidence>
<evidence type="ECO:0000313" key="7">
    <source>
        <dbReference type="Proteomes" id="UP000530564"/>
    </source>
</evidence>
<dbReference type="Proteomes" id="UP000530564">
    <property type="component" value="Unassembled WGS sequence"/>
</dbReference>
<keyword evidence="1" id="KW-0805">Transcription regulation</keyword>
<accession>A0A839ZY88</accession>
<dbReference type="PROSITE" id="PS50977">
    <property type="entry name" value="HTH_TETR_2"/>
    <property type="match status" value="1"/>
</dbReference>
<comment type="caution">
    <text evidence="6">The sequence shown here is derived from an EMBL/GenBank/DDBJ whole genome shotgun (WGS) entry which is preliminary data.</text>
</comment>
<dbReference type="InterPro" id="IPR001647">
    <property type="entry name" value="HTH_TetR"/>
</dbReference>
<dbReference type="Pfam" id="PF00440">
    <property type="entry name" value="TetR_N"/>
    <property type="match status" value="1"/>
</dbReference>
<dbReference type="AlphaFoldDB" id="A0A839ZY88"/>
<feature type="DNA-binding region" description="H-T-H motif" evidence="4">
    <location>
        <begin position="40"/>
        <end position="59"/>
    </location>
</feature>
<dbReference type="PANTHER" id="PTHR30055:SF234">
    <property type="entry name" value="HTH-TYPE TRANSCRIPTIONAL REGULATOR BETI"/>
    <property type="match status" value="1"/>
</dbReference>
<dbReference type="InterPro" id="IPR023772">
    <property type="entry name" value="DNA-bd_HTH_TetR-type_CS"/>
</dbReference>
<evidence type="ECO:0000256" key="3">
    <source>
        <dbReference type="ARBA" id="ARBA00023163"/>
    </source>
</evidence>
<keyword evidence="3" id="KW-0804">Transcription</keyword>
<dbReference type="Gene3D" id="1.10.357.10">
    <property type="entry name" value="Tetracycline Repressor, domain 2"/>
    <property type="match status" value="1"/>
</dbReference>
<dbReference type="GO" id="GO:0003700">
    <property type="term" value="F:DNA-binding transcription factor activity"/>
    <property type="evidence" value="ECO:0007669"/>
    <property type="project" value="TreeGrafter"/>
</dbReference>
<evidence type="ECO:0000256" key="1">
    <source>
        <dbReference type="ARBA" id="ARBA00023015"/>
    </source>
</evidence>
<organism evidence="6 7">
    <name type="scientific">Phenylobacterium haematophilum</name>
    <dbReference type="NCBI Taxonomy" id="98513"/>
    <lineage>
        <taxon>Bacteria</taxon>
        <taxon>Pseudomonadati</taxon>
        <taxon>Pseudomonadota</taxon>
        <taxon>Alphaproteobacteria</taxon>
        <taxon>Caulobacterales</taxon>
        <taxon>Caulobacteraceae</taxon>
        <taxon>Phenylobacterium</taxon>
    </lineage>
</organism>
<dbReference type="PROSITE" id="PS01081">
    <property type="entry name" value="HTH_TETR_1"/>
    <property type="match status" value="1"/>
</dbReference>
<keyword evidence="2 4" id="KW-0238">DNA-binding</keyword>
<dbReference type="InterPro" id="IPR009057">
    <property type="entry name" value="Homeodomain-like_sf"/>
</dbReference>
<evidence type="ECO:0000259" key="5">
    <source>
        <dbReference type="PROSITE" id="PS50977"/>
    </source>
</evidence>
<reference evidence="6 7" key="1">
    <citation type="submission" date="2020-08" db="EMBL/GenBank/DDBJ databases">
        <title>Genomic Encyclopedia of Type Strains, Phase IV (KMG-IV): sequencing the most valuable type-strain genomes for metagenomic binning, comparative biology and taxonomic classification.</title>
        <authorList>
            <person name="Goeker M."/>
        </authorList>
    </citation>
    <scope>NUCLEOTIDE SEQUENCE [LARGE SCALE GENOMIC DNA]</scope>
    <source>
        <strain evidence="6 7">DSM 21793</strain>
    </source>
</reference>